<reference evidence="9" key="2">
    <citation type="submission" date="2023-06" db="EMBL/GenBank/DDBJ databases">
        <authorList>
            <person name="Ma L."/>
            <person name="Liu K.-W."/>
            <person name="Li Z."/>
            <person name="Hsiao Y.-Y."/>
            <person name="Qi Y."/>
            <person name="Fu T."/>
            <person name="Tang G."/>
            <person name="Zhang D."/>
            <person name="Sun W.-H."/>
            <person name="Liu D.-K."/>
            <person name="Li Y."/>
            <person name="Chen G.-Z."/>
            <person name="Liu X.-D."/>
            <person name="Liao X.-Y."/>
            <person name="Jiang Y.-T."/>
            <person name="Yu X."/>
            <person name="Hao Y."/>
            <person name="Huang J."/>
            <person name="Zhao X.-W."/>
            <person name="Ke S."/>
            <person name="Chen Y.-Y."/>
            <person name="Wu W.-L."/>
            <person name="Hsu J.-L."/>
            <person name="Lin Y.-F."/>
            <person name="Huang M.-D."/>
            <person name="Li C.-Y."/>
            <person name="Huang L."/>
            <person name="Wang Z.-W."/>
            <person name="Zhao X."/>
            <person name="Zhong W.-Y."/>
            <person name="Peng D.-H."/>
            <person name="Ahmad S."/>
            <person name="Lan S."/>
            <person name="Zhang J.-S."/>
            <person name="Tsai W.-C."/>
            <person name="Van De Peer Y."/>
            <person name="Liu Z.-J."/>
        </authorList>
    </citation>
    <scope>NUCLEOTIDE SEQUENCE</scope>
    <source>
        <strain evidence="9">CP</strain>
        <tissue evidence="9">Leaves</tissue>
    </source>
</reference>
<name>A0AAV9D8K3_ACOCL</name>
<organism evidence="9 10">
    <name type="scientific">Acorus calamus</name>
    <name type="common">Sweet flag</name>
    <dbReference type="NCBI Taxonomy" id="4465"/>
    <lineage>
        <taxon>Eukaryota</taxon>
        <taxon>Viridiplantae</taxon>
        <taxon>Streptophyta</taxon>
        <taxon>Embryophyta</taxon>
        <taxon>Tracheophyta</taxon>
        <taxon>Spermatophyta</taxon>
        <taxon>Magnoliopsida</taxon>
        <taxon>Liliopsida</taxon>
        <taxon>Acoraceae</taxon>
        <taxon>Acorus</taxon>
    </lineage>
</organism>
<comment type="caution">
    <text evidence="9">The sequence shown here is derived from an EMBL/GenBank/DDBJ whole genome shotgun (WGS) entry which is preliminary data.</text>
</comment>
<dbReference type="InterPro" id="IPR000136">
    <property type="entry name" value="Oleosin"/>
</dbReference>
<dbReference type="GO" id="GO:0009791">
    <property type="term" value="P:post-embryonic development"/>
    <property type="evidence" value="ECO:0007669"/>
    <property type="project" value="UniProtKB-ARBA"/>
</dbReference>
<feature type="transmembrane region" description="Helical" evidence="8">
    <location>
        <begin position="51"/>
        <end position="74"/>
    </location>
</feature>
<dbReference type="GO" id="GO:0048608">
    <property type="term" value="P:reproductive structure development"/>
    <property type="evidence" value="ECO:0007669"/>
    <property type="project" value="UniProtKB-ARBA"/>
</dbReference>
<evidence type="ECO:0000256" key="5">
    <source>
        <dbReference type="ARBA" id="ARBA00022692"/>
    </source>
</evidence>
<evidence type="ECO:0000256" key="2">
    <source>
        <dbReference type="ARBA" id="ARBA00004502"/>
    </source>
</evidence>
<protein>
    <recommendedName>
        <fullName evidence="11">Oleosin</fullName>
    </recommendedName>
</protein>
<keyword evidence="6 8" id="KW-1133">Transmembrane helix</keyword>
<feature type="transmembrane region" description="Helical" evidence="8">
    <location>
        <begin position="80"/>
        <end position="98"/>
    </location>
</feature>
<keyword evidence="10" id="KW-1185">Reference proteome</keyword>
<evidence type="ECO:0000313" key="10">
    <source>
        <dbReference type="Proteomes" id="UP001180020"/>
    </source>
</evidence>
<dbReference type="PANTHER" id="PTHR33203">
    <property type="entry name" value="OLEOSIN"/>
    <property type="match status" value="1"/>
</dbReference>
<dbReference type="GO" id="GO:0016020">
    <property type="term" value="C:membrane"/>
    <property type="evidence" value="ECO:0007669"/>
    <property type="project" value="UniProtKB-SubCell"/>
</dbReference>
<dbReference type="Pfam" id="PF01277">
    <property type="entry name" value="Oleosin"/>
    <property type="match status" value="1"/>
</dbReference>
<dbReference type="PANTHER" id="PTHR33203:SF37">
    <property type="entry name" value="GLYCINE-RICH PROTEIN _ OLEOSIN"/>
    <property type="match status" value="1"/>
</dbReference>
<accession>A0AAV9D8K3</accession>
<evidence type="ECO:0000256" key="7">
    <source>
        <dbReference type="ARBA" id="ARBA00023136"/>
    </source>
</evidence>
<reference evidence="9" key="1">
    <citation type="journal article" date="2023" name="Nat. Commun.">
        <title>Diploid and tetraploid genomes of Acorus and the evolution of monocots.</title>
        <authorList>
            <person name="Ma L."/>
            <person name="Liu K.W."/>
            <person name="Li Z."/>
            <person name="Hsiao Y.Y."/>
            <person name="Qi Y."/>
            <person name="Fu T."/>
            <person name="Tang G.D."/>
            <person name="Zhang D."/>
            <person name="Sun W.H."/>
            <person name="Liu D.K."/>
            <person name="Li Y."/>
            <person name="Chen G.Z."/>
            <person name="Liu X.D."/>
            <person name="Liao X.Y."/>
            <person name="Jiang Y.T."/>
            <person name="Yu X."/>
            <person name="Hao Y."/>
            <person name="Huang J."/>
            <person name="Zhao X.W."/>
            <person name="Ke S."/>
            <person name="Chen Y.Y."/>
            <person name="Wu W.L."/>
            <person name="Hsu J.L."/>
            <person name="Lin Y.F."/>
            <person name="Huang M.D."/>
            <person name="Li C.Y."/>
            <person name="Huang L."/>
            <person name="Wang Z.W."/>
            <person name="Zhao X."/>
            <person name="Zhong W.Y."/>
            <person name="Peng D.H."/>
            <person name="Ahmad S."/>
            <person name="Lan S."/>
            <person name="Zhang J.S."/>
            <person name="Tsai W.C."/>
            <person name="Van de Peer Y."/>
            <person name="Liu Z.J."/>
        </authorList>
    </citation>
    <scope>NUCLEOTIDE SEQUENCE</scope>
    <source>
        <strain evidence="9">CP</strain>
    </source>
</reference>
<evidence type="ECO:0000256" key="1">
    <source>
        <dbReference type="ARBA" id="ARBA00004141"/>
    </source>
</evidence>
<keyword evidence="4" id="KW-0551">Lipid droplet</keyword>
<dbReference type="EMBL" id="JAUJYO010000015">
    <property type="protein sequence ID" value="KAK1297286.1"/>
    <property type="molecule type" value="Genomic_DNA"/>
</dbReference>
<evidence type="ECO:0000256" key="8">
    <source>
        <dbReference type="SAM" id="Phobius"/>
    </source>
</evidence>
<dbReference type="AlphaFoldDB" id="A0AAV9D8K3"/>
<keyword evidence="7 8" id="KW-0472">Membrane</keyword>
<dbReference type="GO" id="GO:0019915">
    <property type="term" value="P:lipid storage"/>
    <property type="evidence" value="ECO:0007669"/>
    <property type="project" value="TreeGrafter"/>
</dbReference>
<dbReference type="Proteomes" id="UP001180020">
    <property type="component" value="Unassembled WGS sequence"/>
</dbReference>
<sequence length="130" mass="13658">MEPHKTDGPDHPPKQTGLTRSTVIYASVAGFAVSAPLLGMTTFTLLATTTLLLITSPLLFIFSPLILSAGFVLAASMVGFASAAAMAFCGVYALGWVVRCARGEGLEGGFEERRVVEMVTEPGQKPVRVA</sequence>
<proteinExistence type="inferred from homology"/>
<dbReference type="GO" id="GO:0012511">
    <property type="term" value="C:monolayer-surrounded lipid storage body"/>
    <property type="evidence" value="ECO:0007669"/>
    <property type="project" value="InterPro"/>
</dbReference>
<gene>
    <name evidence="9" type="ORF">QJS10_CPB15g01146</name>
</gene>
<evidence type="ECO:0008006" key="11">
    <source>
        <dbReference type="Google" id="ProtNLM"/>
    </source>
</evidence>
<evidence type="ECO:0000256" key="3">
    <source>
        <dbReference type="ARBA" id="ARBA00010858"/>
    </source>
</evidence>
<evidence type="ECO:0000256" key="6">
    <source>
        <dbReference type="ARBA" id="ARBA00022989"/>
    </source>
</evidence>
<evidence type="ECO:0000256" key="4">
    <source>
        <dbReference type="ARBA" id="ARBA00022677"/>
    </source>
</evidence>
<keyword evidence="5 8" id="KW-0812">Transmembrane</keyword>
<feature type="transmembrane region" description="Helical" evidence="8">
    <location>
        <begin position="23"/>
        <end position="46"/>
    </location>
</feature>
<evidence type="ECO:0000313" key="9">
    <source>
        <dbReference type="EMBL" id="KAK1297286.1"/>
    </source>
</evidence>
<comment type="similarity">
    <text evidence="3">Belongs to the oleosin family.</text>
</comment>
<comment type="subcellular location">
    <subcellularLocation>
        <location evidence="2">Lipid droplet</location>
    </subcellularLocation>
    <subcellularLocation>
        <location evidence="1">Membrane</location>
        <topology evidence="1">Multi-pass membrane protein</topology>
    </subcellularLocation>
</comment>